<sequence>MKIWPVEIEGWKPKAERLQAELDRVPAVQEDARARAAAAKAATENTYRAIAQEIDDHAEDETRRELAAADRYVAAHRLRTEADPDRGGRAAAGAGDRSSGDGQATGRTPQLDDAGSADSFAADPGSLDGLVAVSAQDVRICTINTLQAEAAQRWAIGLEAASRDQVAAVPIPRAAKR</sequence>
<gene>
    <name evidence="2" type="ORF">TM448A01148_0002</name>
</gene>
<accession>A0A6H1ZMS0</accession>
<dbReference type="EMBL" id="MT144102">
    <property type="protein sequence ID" value="QJA48769.1"/>
    <property type="molecule type" value="Genomic_DNA"/>
</dbReference>
<feature type="region of interest" description="Disordered" evidence="1">
    <location>
        <begin position="77"/>
        <end position="120"/>
    </location>
</feature>
<name>A0A6H1ZMS0_9ZZZZ</name>
<feature type="compositionally biased region" description="Basic and acidic residues" evidence="1">
    <location>
        <begin position="78"/>
        <end position="88"/>
    </location>
</feature>
<dbReference type="AlphaFoldDB" id="A0A6H1ZMS0"/>
<evidence type="ECO:0000256" key="1">
    <source>
        <dbReference type="SAM" id="MobiDB-lite"/>
    </source>
</evidence>
<reference evidence="2" key="1">
    <citation type="submission" date="2020-03" db="EMBL/GenBank/DDBJ databases">
        <title>The deep terrestrial virosphere.</title>
        <authorList>
            <person name="Holmfeldt K."/>
            <person name="Nilsson E."/>
            <person name="Simone D."/>
            <person name="Lopez-Fernandez M."/>
            <person name="Wu X."/>
            <person name="de Brujin I."/>
            <person name="Lundin D."/>
            <person name="Andersson A."/>
            <person name="Bertilsson S."/>
            <person name="Dopson M."/>
        </authorList>
    </citation>
    <scope>NUCLEOTIDE SEQUENCE</scope>
    <source>
        <strain evidence="2">TM448A01148</strain>
    </source>
</reference>
<protein>
    <submittedName>
        <fullName evidence="2">Uncharacterized protein</fullName>
    </submittedName>
</protein>
<evidence type="ECO:0000313" key="2">
    <source>
        <dbReference type="EMBL" id="QJA48769.1"/>
    </source>
</evidence>
<organism evidence="2">
    <name type="scientific">viral metagenome</name>
    <dbReference type="NCBI Taxonomy" id="1070528"/>
    <lineage>
        <taxon>unclassified sequences</taxon>
        <taxon>metagenomes</taxon>
        <taxon>organismal metagenomes</taxon>
    </lineage>
</organism>
<proteinExistence type="predicted"/>
<feature type="compositionally biased region" description="Low complexity" evidence="1">
    <location>
        <begin position="89"/>
        <end position="102"/>
    </location>
</feature>